<dbReference type="Proteomes" id="UP000031623">
    <property type="component" value="Chromosome"/>
</dbReference>
<dbReference type="InterPro" id="IPR029060">
    <property type="entry name" value="PIN-like_dom_sf"/>
</dbReference>
<feature type="domain" description="PIN" evidence="1">
    <location>
        <begin position="4"/>
        <end position="112"/>
    </location>
</feature>
<proteinExistence type="predicted"/>
<gene>
    <name evidence="2" type="ORF">THII_3380</name>
</gene>
<dbReference type="CDD" id="cd18682">
    <property type="entry name" value="PIN_VapC-like"/>
    <property type="match status" value="1"/>
</dbReference>
<protein>
    <submittedName>
        <fullName evidence="2">Twitching motility protein PilT</fullName>
    </submittedName>
</protein>
<dbReference type="KEGG" id="tig:THII_3380"/>
<accession>A0A090ANI3</accession>
<dbReference type="InterPro" id="IPR002716">
    <property type="entry name" value="PIN_dom"/>
</dbReference>
<sequence>MQSVLDASALLAYLQEEKGSELIDAILFPSVMSSVNWSEVVQKAIAKQVDTRGMRDELEMLGLVIQPFTVTQAELAAELWLKTKEHGLSLGDRACLSLAIDLNAPVYTTDKIWTLLNLPITVHYIR</sequence>
<evidence type="ECO:0000259" key="1">
    <source>
        <dbReference type="Pfam" id="PF01850"/>
    </source>
</evidence>
<dbReference type="OrthoDB" id="286092at2"/>
<name>A0A090ANI3_9GAMM</name>
<evidence type="ECO:0000313" key="3">
    <source>
        <dbReference type="Proteomes" id="UP000031623"/>
    </source>
</evidence>
<keyword evidence="3" id="KW-1185">Reference proteome</keyword>
<dbReference type="EMBL" id="AP014633">
    <property type="protein sequence ID" value="BAP57677.1"/>
    <property type="molecule type" value="Genomic_DNA"/>
</dbReference>
<dbReference type="Gene3D" id="3.40.50.1010">
    <property type="entry name" value="5'-nuclease"/>
    <property type="match status" value="1"/>
</dbReference>
<dbReference type="STRING" id="40754.THII_3380"/>
<reference evidence="2 3" key="1">
    <citation type="journal article" date="2014" name="ISME J.">
        <title>Ecophysiology of Thioploca ingrica as revealed by the complete genome sequence supplemented with proteomic evidence.</title>
        <authorList>
            <person name="Kojima H."/>
            <person name="Ogura Y."/>
            <person name="Yamamoto N."/>
            <person name="Togashi T."/>
            <person name="Mori H."/>
            <person name="Watanabe T."/>
            <person name="Nemoto F."/>
            <person name="Kurokawa K."/>
            <person name="Hayashi T."/>
            <person name="Fukui M."/>
        </authorList>
    </citation>
    <scope>NUCLEOTIDE SEQUENCE [LARGE SCALE GENOMIC DNA]</scope>
</reference>
<dbReference type="SUPFAM" id="SSF88723">
    <property type="entry name" value="PIN domain-like"/>
    <property type="match status" value="1"/>
</dbReference>
<dbReference type="Pfam" id="PF01850">
    <property type="entry name" value="PIN"/>
    <property type="match status" value="1"/>
</dbReference>
<organism evidence="2 3">
    <name type="scientific">Thioploca ingrica</name>
    <dbReference type="NCBI Taxonomy" id="40754"/>
    <lineage>
        <taxon>Bacteria</taxon>
        <taxon>Pseudomonadati</taxon>
        <taxon>Pseudomonadota</taxon>
        <taxon>Gammaproteobacteria</taxon>
        <taxon>Thiotrichales</taxon>
        <taxon>Thiotrichaceae</taxon>
        <taxon>Thioploca</taxon>
    </lineage>
</organism>
<evidence type="ECO:0000313" key="2">
    <source>
        <dbReference type="EMBL" id="BAP57677.1"/>
    </source>
</evidence>
<dbReference type="HOGENOM" id="CLU_135601_0_0_6"/>
<dbReference type="AlphaFoldDB" id="A0A090ANI3"/>